<accession>A0A1V6NVJ8</accession>
<feature type="compositionally biased region" description="Low complexity" evidence="7">
    <location>
        <begin position="108"/>
        <end position="119"/>
    </location>
</feature>
<dbReference type="PANTHER" id="PTHR31001">
    <property type="entry name" value="UNCHARACTERIZED TRANSCRIPTIONAL REGULATORY PROTEIN"/>
    <property type="match status" value="1"/>
</dbReference>
<dbReference type="CDD" id="cd00067">
    <property type="entry name" value="GAL4"/>
    <property type="match status" value="1"/>
</dbReference>
<dbReference type="GO" id="GO:0003677">
    <property type="term" value="F:DNA binding"/>
    <property type="evidence" value="ECO:0007669"/>
    <property type="project" value="UniProtKB-KW"/>
</dbReference>
<evidence type="ECO:0000256" key="7">
    <source>
        <dbReference type="SAM" id="MobiDB-lite"/>
    </source>
</evidence>
<dbReference type="GO" id="GO:0008270">
    <property type="term" value="F:zinc ion binding"/>
    <property type="evidence" value="ECO:0007669"/>
    <property type="project" value="InterPro"/>
</dbReference>
<keyword evidence="3" id="KW-0805">Transcription regulation</keyword>
<dbReference type="SUPFAM" id="SSF57701">
    <property type="entry name" value="Zn2/Cys6 DNA-binding domain"/>
    <property type="match status" value="1"/>
</dbReference>
<dbReference type="InterPro" id="IPR007219">
    <property type="entry name" value="XnlR_reg_dom"/>
</dbReference>
<protein>
    <recommendedName>
        <fullName evidence="8">Zn(2)-C6 fungal-type domain-containing protein</fullName>
    </recommendedName>
</protein>
<evidence type="ECO:0000313" key="10">
    <source>
        <dbReference type="Proteomes" id="UP000191522"/>
    </source>
</evidence>
<dbReference type="PROSITE" id="PS50048">
    <property type="entry name" value="ZN2_CY6_FUNGAL_2"/>
    <property type="match status" value="1"/>
</dbReference>
<dbReference type="Pfam" id="PF00172">
    <property type="entry name" value="Zn_clus"/>
    <property type="match status" value="1"/>
</dbReference>
<evidence type="ECO:0000259" key="8">
    <source>
        <dbReference type="PROSITE" id="PS50048"/>
    </source>
</evidence>
<dbReference type="PROSITE" id="PS00463">
    <property type="entry name" value="ZN2_CY6_FUNGAL_1"/>
    <property type="match status" value="1"/>
</dbReference>
<feature type="domain" description="Zn(2)-C6 fungal-type" evidence="8">
    <location>
        <begin position="65"/>
        <end position="96"/>
    </location>
</feature>
<keyword evidence="2" id="KW-0479">Metal-binding</keyword>
<evidence type="ECO:0000256" key="2">
    <source>
        <dbReference type="ARBA" id="ARBA00022723"/>
    </source>
</evidence>
<keyword evidence="10" id="KW-1185">Reference proteome</keyword>
<gene>
    <name evidence="9" type="ORF">PENDEC_c036G00041</name>
</gene>
<dbReference type="GO" id="GO:0005634">
    <property type="term" value="C:nucleus"/>
    <property type="evidence" value="ECO:0007669"/>
    <property type="project" value="UniProtKB-SubCell"/>
</dbReference>
<evidence type="ECO:0000256" key="1">
    <source>
        <dbReference type="ARBA" id="ARBA00004123"/>
    </source>
</evidence>
<feature type="region of interest" description="Disordered" evidence="7">
    <location>
        <begin position="31"/>
        <end position="50"/>
    </location>
</feature>
<dbReference type="GO" id="GO:0000981">
    <property type="term" value="F:DNA-binding transcription factor activity, RNA polymerase II-specific"/>
    <property type="evidence" value="ECO:0007669"/>
    <property type="project" value="InterPro"/>
</dbReference>
<organism evidence="9 10">
    <name type="scientific">Penicillium decumbens</name>
    <dbReference type="NCBI Taxonomy" id="69771"/>
    <lineage>
        <taxon>Eukaryota</taxon>
        <taxon>Fungi</taxon>
        <taxon>Dikarya</taxon>
        <taxon>Ascomycota</taxon>
        <taxon>Pezizomycotina</taxon>
        <taxon>Eurotiomycetes</taxon>
        <taxon>Eurotiomycetidae</taxon>
        <taxon>Eurotiales</taxon>
        <taxon>Aspergillaceae</taxon>
        <taxon>Penicillium</taxon>
    </lineage>
</organism>
<evidence type="ECO:0000256" key="3">
    <source>
        <dbReference type="ARBA" id="ARBA00023015"/>
    </source>
</evidence>
<keyword evidence="5" id="KW-0804">Transcription</keyword>
<sequence>MLLGLSNVSEAAQAPCAFSSMAELIQKDHVGGDNEAQRSDRSPFSTFDSKPRYRIHKRRPRKPVSCVPCRRSKLKCDRQQPCASCKRRECVESCTYRRARPITPNDPSPDAGSAPSPVSILSPVQQNPQIQDPLAPVDPDLDRILCNSIQAASATPQAHDRLNDTHGQWDALLQRPMDQMCQSAPSPNDPFSSPGNLCFPFPFGPTVSRPEILAILPPAHCCDYLVAEYFTHLSPLFHILHGPTFQKQYNTFRQNPSHADLSWIALLFAICSATMNTMEQDDAMLIELRPDTSRSHDISDIAYRFRTAAMICLSQDKFMIRHSLSTLEALLLLIYTISNHEGAERSWTLLGLTLNIGIALKCNVGQNAQQTSCVDAERRRRCWAGILLLHTYQATFFRDIDMSTLLSIDATMPADVNDHDIKEDIILSPSSQPTQMSVMKFKIQMFQLSTKICRHLASTSKYNEAALSLFDSQVADEQRQWGSIFLLDGSPSLLDPSSYAHWCILQLYAHQLYLLLHRPFCKPRGPCFRSASRAKCIISGTALLDVHRQFCDHPRLRHYRWLLSGLTSFYAIHGAIALASCLLDEPETFDLSPYRADFDAAVARIDRLQSKSQVCAKAHPILAHLQALLLTGRARSSTLMNYDFGATFDDWIDGAQWMNPESIDWTFWDTILAAGAG</sequence>
<dbReference type="InterPro" id="IPR001138">
    <property type="entry name" value="Zn2Cys6_DnaBD"/>
</dbReference>
<dbReference type="SMART" id="SM00066">
    <property type="entry name" value="GAL4"/>
    <property type="match status" value="1"/>
</dbReference>
<keyword evidence="6" id="KW-0539">Nucleus</keyword>
<feature type="compositionally biased region" description="Basic and acidic residues" evidence="7">
    <location>
        <begin position="31"/>
        <end position="41"/>
    </location>
</feature>
<dbReference type="Pfam" id="PF04082">
    <property type="entry name" value="Fungal_trans"/>
    <property type="match status" value="1"/>
</dbReference>
<dbReference type="InterPro" id="IPR050613">
    <property type="entry name" value="Sec_Metabolite_Reg"/>
</dbReference>
<dbReference type="Proteomes" id="UP000191522">
    <property type="component" value="Unassembled WGS sequence"/>
</dbReference>
<dbReference type="PANTHER" id="PTHR31001:SF40">
    <property type="entry name" value="ZN(II)2CYS6 TRANSCRIPTION FACTOR (EUROFUNG)"/>
    <property type="match status" value="1"/>
</dbReference>
<proteinExistence type="predicted"/>
<dbReference type="AlphaFoldDB" id="A0A1V6NVJ8"/>
<feature type="region of interest" description="Disordered" evidence="7">
    <location>
        <begin position="99"/>
        <end position="132"/>
    </location>
</feature>
<evidence type="ECO:0000256" key="6">
    <source>
        <dbReference type="ARBA" id="ARBA00023242"/>
    </source>
</evidence>
<name>A0A1V6NVJ8_PENDC</name>
<comment type="subcellular location">
    <subcellularLocation>
        <location evidence="1">Nucleus</location>
    </subcellularLocation>
</comment>
<dbReference type="CDD" id="cd12148">
    <property type="entry name" value="fungal_TF_MHR"/>
    <property type="match status" value="1"/>
</dbReference>
<dbReference type="GO" id="GO:0006351">
    <property type="term" value="P:DNA-templated transcription"/>
    <property type="evidence" value="ECO:0007669"/>
    <property type="project" value="InterPro"/>
</dbReference>
<dbReference type="EMBL" id="MDYL01000036">
    <property type="protein sequence ID" value="OQD68366.1"/>
    <property type="molecule type" value="Genomic_DNA"/>
</dbReference>
<evidence type="ECO:0000313" key="9">
    <source>
        <dbReference type="EMBL" id="OQD68366.1"/>
    </source>
</evidence>
<dbReference type="Gene3D" id="4.10.240.10">
    <property type="entry name" value="Zn(2)-C6 fungal-type DNA-binding domain"/>
    <property type="match status" value="1"/>
</dbReference>
<keyword evidence="4" id="KW-0238">DNA-binding</keyword>
<dbReference type="OrthoDB" id="2406834at2759"/>
<evidence type="ECO:0000256" key="4">
    <source>
        <dbReference type="ARBA" id="ARBA00023125"/>
    </source>
</evidence>
<evidence type="ECO:0000256" key="5">
    <source>
        <dbReference type="ARBA" id="ARBA00023163"/>
    </source>
</evidence>
<reference evidence="10" key="1">
    <citation type="journal article" date="2017" name="Nat. Microbiol.">
        <title>Global analysis of biosynthetic gene clusters reveals vast potential of secondary metabolite production in Penicillium species.</title>
        <authorList>
            <person name="Nielsen J.C."/>
            <person name="Grijseels S."/>
            <person name="Prigent S."/>
            <person name="Ji B."/>
            <person name="Dainat J."/>
            <person name="Nielsen K.F."/>
            <person name="Frisvad J.C."/>
            <person name="Workman M."/>
            <person name="Nielsen J."/>
        </authorList>
    </citation>
    <scope>NUCLEOTIDE SEQUENCE [LARGE SCALE GENOMIC DNA]</scope>
    <source>
        <strain evidence="10">IBT 11843</strain>
    </source>
</reference>
<dbReference type="STRING" id="69771.A0A1V6NVJ8"/>
<dbReference type="OMA" id="VDQGWAL"/>
<dbReference type="InterPro" id="IPR036864">
    <property type="entry name" value="Zn2-C6_fun-type_DNA-bd_sf"/>
</dbReference>
<comment type="caution">
    <text evidence="9">The sequence shown here is derived from an EMBL/GenBank/DDBJ whole genome shotgun (WGS) entry which is preliminary data.</text>
</comment>